<dbReference type="InterPro" id="IPR036852">
    <property type="entry name" value="Peptidase_S8/S53_dom_sf"/>
</dbReference>
<dbReference type="Gene3D" id="3.40.50.200">
    <property type="entry name" value="Peptidase S8/S53 domain"/>
    <property type="match status" value="1"/>
</dbReference>
<dbReference type="InterPro" id="IPR045051">
    <property type="entry name" value="SBT"/>
</dbReference>
<dbReference type="PROSITE" id="PS51892">
    <property type="entry name" value="SUBTILASE"/>
    <property type="match status" value="1"/>
</dbReference>
<dbReference type="InterPro" id="IPR023828">
    <property type="entry name" value="Peptidase_S8_Ser-AS"/>
</dbReference>
<keyword evidence="3" id="KW-0645">Protease</keyword>
<dbReference type="GO" id="GO:0005576">
    <property type="term" value="C:extracellular region"/>
    <property type="evidence" value="ECO:0007669"/>
    <property type="project" value="UniProtKB-SubCell"/>
</dbReference>
<dbReference type="SUPFAM" id="SSF52743">
    <property type="entry name" value="Subtilisin-like"/>
    <property type="match status" value="1"/>
</dbReference>
<evidence type="ECO:0000313" key="10">
    <source>
        <dbReference type="EMBL" id="KAF3970219.1"/>
    </source>
</evidence>
<evidence type="ECO:0000256" key="5">
    <source>
        <dbReference type="ARBA" id="ARBA00022801"/>
    </source>
</evidence>
<evidence type="ECO:0000256" key="1">
    <source>
        <dbReference type="ARBA" id="ARBA00004613"/>
    </source>
</evidence>
<keyword evidence="5" id="KW-0378">Hydrolase</keyword>
<evidence type="ECO:0000256" key="6">
    <source>
        <dbReference type="ARBA" id="ARBA00022825"/>
    </source>
</evidence>
<sequence length="256" mass="27503">MVIASSDGVALMEYLESTQMPSATMTFFQTITGIKPAPNVVANALRGPSRFPGILKPDVMAPGALVLAAWPSNIKVATDQKQVALHSDYTILSGTSIACPHAAGVAALLKRAHPDWSPTAIKSAIMTTADTYDNTHNPIKDNKNNSIASPLAVGAGQIHPNQALDPGLIYDAIHRTVNFLCSMNLEENKILSITRSKKYDCSKSSSDFNYPSFVVLTSIGQNFQRIVTHVGEGATTYKGNVTLPEGSTVYSFTYKR</sequence>
<proteinExistence type="inferred from homology"/>
<evidence type="ECO:0000256" key="7">
    <source>
        <dbReference type="PROSITE-ProRule" id="PRU01240"/>
    </source>
</evidence>
<evidence type="ECO:0000259" key="8">
    <source>
        <dbReference type="Pfam" id="PF00082"/>
    </source>
</evidence>
<dbReference type="Pfam" id="PF00082">
    <property type="entry name" value="Peptidase_S8"/>
    <property type="match status" value="1"/>
</dbReference>
<organism evidence="10 11">
    <name type="scientific">Castanea mollissima</name>
    <name type="common">Chinese chestnut</name>
    <dbReference type="NCBI Taxonomy" id="60419"/>
    <lineage>
        <taxon>Eukaryota</taxon>
        <taxon>Viridiplantae</taxon>
        <taxon>Streptophyta</taxon>
        <taxon>Embryophyta</taxon>
        <taxon>Tracheophyta</taxon>
        <taxon>Spermatophyta</taxon>
        <taxon>Magnoliopsida</taxon>
        <taxon>eudicotyledons</taxon>
        <taxon>Gunneridae</taxon>
        <taxon>Pentapetalae</taxon>
        <taxon>rosids</taxon>
        <taxon>fabids</taxon>
        <taxon>Fagales</taxon>
        <taxon>Fagaceae</taxon>
        <taxon>Castanea</taxon>
    </lineage>
</organism>
<keyword evidence="11" id="KW-1185">Reference proteome</keyword>
<dbReference type="Proteomes" id="UP000737018">
    <property type="component" value="Unassembled WGS sequence"/>
</dbReference>
<dbReference type="GO" id="GO:0006508">
    <property type="term" value="P:proteolysis"/>
    <property type="evidence" value="ECO:0007669"/>
    <property type="project" value="UniProtKB-KW"/>
</dbReference>
<dbReference type="EMBL" id="JRKL02000557">
    <property type="protein sequence ID" value="KAF3970219.1"/>
    <property type="molecule type" value="Genomic_DNA"/>
</dbReference>
<gene>
    <name evidence="10" type="ORF">CMV_006069</name>
</gene>
<evidence type="ECO:0000256" key="4">
    <source>
        <dbReference type="ARBA" id="ARBA00022729"/>
    </source>
</evidence>
<dbReference type="AlphaFoldDB" id="A0A8J4RPU6"/>
<feature type="domain" description="Subtilisin-like protease fibronectin type-III" evidence="9">
    <location>
        <begin position="207"/>
        <end position="249"/>
    </location>
</feature>
<keyword evidence="4" id="KW-0732">Signal</keyword>
<feature type="domain" description="Peptidase S8/S53" evidence="8">
    <location>
        <begin position="37"/>
        <end position="137"/>
    </location>
</feature>
<dbReference type="Gene3D" id="2.60.40.2310">
    <property type="match status" value="1"/>
</dbReference>
<evidence type="ECO:0000256" key="2">
    <source>
        <dbReference type="ARBA" id="ARBA00011073"/>
    </source>
</evidence>
<name>A0A8J4RPU6_9ROSI</name>
<dbReference type="InterPro" id="IPR041469">
    <property type="entry name" value="Subtilisin-like_FN3"/>
</dbReference>
<dbReference type="InterPro" id="IPR000209">
    <property type="entry name" value="Peptidase_S8/S53_dom"/>
</dbReference>
<evidence type="ECO:0008006" key="12">
    <source>
        <dbReference type="Google" id="ProtNLM"/>
    </source>
</evidence>
<comment type="caution">
    <text evidence="7">Lacks conserved residue(s) required for the propagation of feature annotation.</text>
</comment>
<dbReference type="PROSITE" id="PS00138">
    <property type="entry name" value="SUBTILASE_SER"/>
    <property type="match status" value="1"/>
</dbReference>
<dbReference type="Gene3D" id="3.50.30.30">
    <property type="match status" value="1"/>
</dbReference>
<evidence type="ECO:0000259" key="9">
    <source>
        <dbReference type="Pfam" id="PF17766"/>
    </source>
</evidence>
<protein>
    <recommendedName>
        <fullName evidence="12">Peptidase S8/S53 domain-containing protein</fullName>
    </recommendedName>
</protein>
<evidence type="ECO:0000256" key="3">
    <source>
        <dbReference type="ARBA" id="ARBA00022670"/>
    </source>
</evidence>
<accession>A0A8J4RPU6</accession>
<comment type="caution">
    <text evidence="10">The sequence shown here is derived from an EMBL/GenBank/DDBJ whole genome shotgun (WGS) entry which is preliminary data.</text>
</comment>
<comment type="subcellular location">
    <subcellularLocation>
        <location evidence="1">Secreted</location>
    </subcellularLocation>
</comment>
<comment type="similarity">
    <text evidence="2 7">Belongs to the peptidase S8 family.</text>
</comment>
<dbReference type="PANTHER" id="PTHR10795">
    <property type="entry name" value="PROPROTEIN CONVERTASE SUBTILISIN/KEXIN"/>
    <property type="match status" value="1"/>
</dbReference>
<keyword evidence="6" id="KW-0720">Serine protease</keyword>
<dbReference type="OrthoDB" id="206201at2759"/>
<reference evidence="10" key="1">
    <citation type="submission" date="2020-03" db="EMBL/GenBank/DDBJ databases">
        <title>Castanea mollissima Vanexum genome sequencing.</title>
        <authorList>
            <person name="Staton M."/>
        </authorList>
    </citation>
    <scope>NUCLEOTIDE SEQUENCE</scope>
    <source>
        <tissue evidence="10">Leaf</tissue>
    </source>
</reference>
<evidence type="ECO:0000313" key="11">
    <source>
        <dbReference type="Proteomes" id="UP000737018"/>
    </source>
</evidence>
<dbReference type="Pfam" id="PF17766">
    <property type="entry name" value="fn3_6"/>
    <property type="match status" value="1"/>
</dbReference>
<dbReference type="GO" id="GO:0004252">
    <property type="term" value="F:serine-type endopeptidase activity"/>
    <property type="evidence" value="ECO:0007669"/>
    <property type="project" value="InterPro"/>
</dbReference>